<protein>
    <submittedName>
        <fullName evidence="2">Uncharacterized protein</fullName>
    </submittedName>
</protein>
<dbReference type="EMBL" id="OY731404">
    <property type="protein sequence ID" value="CAJ1968923.1"/>
    <property type="molecule type" value="Genomic_DNA"/>
</dbReference>
<evidence type="ECO:0000313" key="2">
    <source>
        <dbReference type="EMBL" id="CAJ1968923.1"/>
    </source>
</evidence>
<reference evidence="2" key="1">
    <citation type="submission" date="2023-10" db="EMBL/GenBank/DDBJ databases">
        <authorList>
            <person name="Domelevo Entfellner J.-B."/>
        </authorList>
    </citation>
    <scope>NUCLEOTIDE SEQUENCE</scope>
</reference>
<gene>
    <name evidence="2" type="ORF">AYBTSS11_LOCUS21976</name>
</gene>
<evidence type="ECO:0000313" key="3">
    <source>
        <dbReference type="Proteomes" id="UP001189624"/>
    </source>
</evidence>
<feature type="compositionally biased region" description="Basic and acidic residues" evidence="1">
    <location>
        <begin position="7"/>
        <end position="23"/>
    </location>
</feature>
<keyword evidence="3" id="KW-1185">Reference proteome</keyword>
<dbReference type="AlphaFoldDB" id="A0AA86VMA8"/>
<dbReference type="Gramene" id="rna-AYBTSS11_LOCUS21976">
    <property type="protein sequence ID" value="CAJ1968923.1"/>
    <property type="gene ID" value="gene-AYBTSS11_LOCUS21976"/>
</dbReference>
<accession>A0AA86VMA8</accession>
<feature type="compositionally biased region" description="Basic residues" evidence="1">
    <location>
        <begin position="51"/>
        <end position="66"/>
    </location>
</feature>
<sequence>PSSHQTVRRDDGLAFGKWRDGRPANRNGGNDLSNDEKAVSPNGKAVSPRQVVRRPSHQMRRLSRSCRWRDSGLDPSGEIPYFFPYKKPSYSNMGPNSLS</sequence>
<evidence type="ECO:0000256" key="1">
    <source>
        <dbReference type="SAM" id="MobiDB-lite"/>
    </source>
</evidence>
<feature type="non-terminal residue" evidence="2">
    <location>
        <position position="1"/>
    </location>
</feature>
<organism evidence="2 3">
    <name type="scientific">Sphenostylis stenocarpa</name>
    <dbReference type="NCBI Taxonomy" id="92480"/>
    <lineage>
        <taxon>Eukaryota</taxon>
        <taxon>Viridiplantae</taxon>
        <taxon>Streptophyta</taxon>
        <taxon>Embryophyta</taxon>
        <taxon>Tracheophyta</taxon>
        <taxon>Spermatophyta</taxon>
        <taxon>Magnoliopsida</taxon>
        <taxon>eudicotyledons</taxon>
        <taxon>Gunneridae</taxon>
        <taxon>Pentapetalae</taxon>
        <taxon>rosids</taxon>
        <taxon>fabids</taxon>
        <taxon>Fabales</taxon>
        <taxon>Fabaceae</taxon>
        <taxon>Papilionoideae</taxon>
        <taxon>50 kb inversion clade</taxon>
        <taxon>NPAAA clade</taxon>
        <taxon>indigoferoid/millettioid clade</taxon>
        <taxon>Phaseoleae</taxon>
        <taxon>Sphenostylis</taxon>
    </lineage>
</organism>
<name>A0AA86VMA8_9FABA</name>
<proteinExistence type="predicted"/>
<feature type="region of interest" description="Disordered" evidence="1">
    <location>
        <begin position="1"/>
        <end position="77"/>
    </location>
</feature>
<dbReference type="Proteomes" id="UP001189624">
    <property type="component" value="Chromosome 7"/>
</dbReference>